<evidence type="ECO:0000256" key="8">
    <source>
        <dbReference type="ARBA" id="ARBA00023326"/>
    </source>
</evidence>
<feature type="compositionally biased region" description="Basic and acidic residues" evidence="9">
    <location>
        <begin position="114"/>
        <end position="127"/>
    </location>
</feature>
<evidence type="ECO:0000256" key="2">
    <source>
        <dbReference type="ARBA" id="ARBA00007072"/>
    </source>
</evidence>
<dbReference type="Pfam" id="PF00759">
    <property type="entry name" value="Glyco_hydro_9"/>
    <property type="match status" value="1"/>
</dbReference>
<keyword evidence="13" id="KW-1185">Reference proteome</keyword>
<accession>A0AAD6RI13</accession>
<evidence type="ECO:0000256" key="10">
    <source>
        <dbReference type="SAM" id="SignalP"/>
    </source>
</evidence>
<feature type="region of interest" description="Disordered" evidence="9">
    <location>
        <begin position="114"/>
        <end position="140"/>
    </location>
</feature>
<dbReference type="EC" id="3.2.1.4" evidence="3"/>
<dbReference type="AlphaFoldDB" id="A0AAD6RI13"/>
<organism evidence="12 13">
    <name type="scientific">Populus alba x Populus x berolinensis</name>
    <dbReference type="NCBI Taxonomy" id="444605"/>
    <lineage>
        <taxon>Eukaryota</taxon>
        <taxon>Viridiplantae</taxon>
        <taxon>Streptophyta</taxon>
        <taxon>Embryophyta</taxon>
        <taxon>Tracheophyta</taxon>
        <taxon>Spermatophyta</taxon>
        <taxon>Magnoliopsida</taxon>
        <taxon>eudicotyledons</taxon>
        <taxon>Gunneridae</taxon>
        <taxon>Pentapetalae</taxon>
        <taxon>rosids</taxon>
        <taxon>fabids</taxon>
        <taxon>Malpighiales</taxon>
        <taxon>Salicaceae</taxon>
        <taxon>Saliceae</taxon>
        <taxon>Populus</taxon>
    </lineage>
</organism>
<comment type="catalytic activity">
    <reaction evidence="1">
        <text>Endohydrolysis of (1-&gt;4)-beta-D-glucosidic linkages in cellulose, lichenin and cereal beta-D-glucans.</text>
        <dbReference type="EC" id="3.2.1.4"/>
    </reaction>
</comment>
<dbReference type="InterPro" id="IPR008928">
    <property type="entry name" value="6-hairpin_glycosidase_sf"/>
</dbReference>
<feature type="compositionally biased region" description="Polar residues" evidence="9">
    <location>
        <begin position="130"/>
        <end position="140"/>
    </location>
</feature>
<feature type="domain" description="Glycoside hydrolase family 9" evidence="11">
    <location>
        <begin position="79"/>
        <end position="132"/>
    </location>
</feature>
<evidence type="ECO:0000256" key="1">
    <source>
        <dbReference type="ARBA" id="ARBA00000966"/>
    </source>
</evidence>
<dbReference type="InterPro" id="IPR001701">
    <property type="entry name" value="Glyco_hydro_9"/>
</dbReference>
<keyword evidence="7" id="KW-0326">Glycosidase</keyword>
<gene>
    <name evidence="12" type="ORF">NC653_007715</name>
</gene>
<dbReference type="Gene3D" id="1.50.10.10">
    <property type="match status" value="1"/>
</dbReference>
<sequence length="140" mass="15655">MQVRHLNFILALNVCQVLDLCSHGCKLWWNRRHSKEAANHCQKTGGLSTWRQPVENVLHGGVWSKVSTNDPSQGLISTSIAAHPRKIQCTSGFSVMNSQSPNPNVLVGAMVGGPDEHDRFPDERSDYEQSEQLLTLTHPW</sequence>
<evidence type="ECO:0000259" key="11">
    <source>
        <dbReference type="Pfam" id="PF00759"/>
    </source>
</evidence>
<evidence type="ECO:0000256" key="4">
    <source>
        <dbReference type="ARBA" id="ARBA00022801"/>
    </source>
</evidence>
<evidence type="ECO:0000313" key="13">
    <source>
        <dbReference type="Proteomes" id="UP001164929"/>
    </source>
</evidence>
<keyword evidence="8" id="KW-0624">Polysaccharide degradation</keyword>
<evidence type="ECO:0000256" key="7">
    <source>
        <dbReference type="ARBA" id="ARBA00023295"/>
    </source>
</evidence>
<proteinExistence type="inferred from homology"/>
<evidence type="ECO:0000313" key="12">
    <source>
        <dbReference type="EMBL" id="KAJ7009167.1"/>
    </source>
</evidence>
<evidence type="ECO:0000256" key="3">
    <source>
        <dbReference type="ARBA" id="ARBA00012601"/>
    </source>
</evidence>
<name>A0AAD6RI13_9ROSI</name>
<dbReference type="InterPro" id="IPR012341">
    <property type="entry name" value="6hp_glycosidase-like_sf"/>
</dbReference>
<evidence type="ECO:0000256" key="9">
    <source>
        <dbReference type="SAM" id="MobiDB-lite"/>
    </source>
</evidence>
<dbReference type="EMBL" id="JAQIZT010000002">
    <property type="protein sequence ID" value="KAJ7009167.1"/>
    <property type="molecule type" value="Genomic_DNA"/>
</dbReference>
<dbReference type="GO" id="GO:0008810">
    <property type="term" value="F:cellulase activity"/>
    <property type="evidence" value="ECO:0007669"/>
    <property type="project" value="UniProtKB-EC"/>
</dbReference>
<dbReference type="SUPFAM" id="SSF48208">
    <property type="entry name" value="Six-hairpin glycosidases"/>
    <property type="match status" value="1"/>
</dbReference>
<keyword evidence="6" id="KW-0119">Carbohydrate metabolism</keyword>
<feature type="signal peptide" evidence="10">
    <location>
        <begin position="1"/>
        <end position="19"/>
    </location>
</feature>
<dbReference type="Proteomes" id="UP001164929">
    <property type="component" value="Chromosome 2"/>
</dbReference>
<keyword evidence="5" id="KW-0136">Cellulose degradation</keyword>
<comment type="caution">
    <text evidence="12">The sequence shown here is derived from an EMBL/GenBank/DDBJ whole genome shotgun (WGS) entry which is preliminary data.</text>
</comment>
<comment type="similarity">
    <text evidence="2">Belongs to the glycosyl hydrolase 9 (cellulase E) family.</text>
</comment>
<reference evidence="12" key="1">
    <citation type="journal article" date="2023" name="Mol. Ecol. Resour.">
        <title>Chromosome-level genome assembly of a triploid poplar Populus alba 'Berolinensis'.</title>
        <authorList>
            <person name="Chen S."/>
            <person name="Yu Y."/>
            <person name="Wang X."/>
            <person name="Wang S."/>
            <person name="Zhang T."/>
            <person name="Zhou Y."/>
            <person name="He R."/>
            <person name="Meng N."/>
            <person name="Wang Y."/>
            <person name="Liu W."/>
            <person name="Liu Z."/>
            <person name="Liu J."/>
            <person name="Guo Q."/>
            <person name="Huang H."/>
            <person name="Sederoff R.R."/>
            <person name="Wang G."/>
            <person name="Qu G."/>
            <person name="Chen S."/>
        </authorList>
    </citation>
    <scope>NUCLEOTIDE SEQUENCE</scope>
    <source>
        <strain evidence="12">SC-2020</strain>
    </source>
</reference>
<evidence type="ECO:0000256" key="6">
    <source>
        <dbReference type="ARBA" id="ARBA00023277"/>
    </source>
</evidence>
<dbReference type="GO" id="GO:0030245">
    <property type="term" value="P:cellulose catabolic process"/>
    <property type="evidence" value="ECO:0007669"/>
    <property type="project" value="UniProtKB-KW"/>
</dbReference>
<protein>
    <recommendedName>
        <fullName evidence="3">cellulase</fullName>
        <ecNumber evidence="3">3.2.1.4</ecNumber>
    </recommendedName>
</protein>
<feature type="chain" id="PRO_5041906581" description="cellulase" evidence="10">
    <location>
        <begin position="20"/>
        <end position="140"/>
    </location>
</feature>
<evidence type="ECO:0000256" key="5">
    <source>
        <dbReference type="ARBA" id="ARBA00023001"/>
    </source>
</evidence>
<keyword evidence="10" id="KW-0732">Signal</keyword>
<dbReference type="PANTHER" id="PTHR22298">
    <property type="entry name" value="ENDO-1,4-BETA-GLUCANASE"/>
    <property type="match status" value="1"/>
</dbReference>
<keyword evidence="4" id="KW-0378">Hydrolase</keyword>